<evidence type="ECO:0000256" key="6">
    <source>
        <dbReference type="ARBA" id="ARBA00023136"/>
    </source>
</evidence>
<dbReference type="InterPro" id="IPR003010">
    <property type="entry name" value="C-N_Hydrolase"/>
</dbReference>
<comment type="subcellular location">
    <subcellularLocation>
        <location evidence="1">Cell membrane</location>
        <topology evidence="1">Multi-pass membrane protein</topology>
    </subcellularLocation>
</comment>
<feature type="transmembrane region" description="Helical" evidence="8">
    <location>
        <begin position="169"/>
        <end position="187"/>
    </location>
</feature>
<reference evidence="10" key="1">
    <citation type="submission" date="2020-05" db="EMBL/GenBank/DDBJ databases">
        <authorList>
            <person name="Chiriac C."/>
            <person name="Salcher M."/>
            <person name="Ghai R."/>
            <person name="Kavagutti S V."/>
        </authorList>
    </citation>
    <scope>NUCLEOTIDE SEQUENCE</scope>
</reference>
<protein>
    <submittedName>
        <fullName evidence="10">Unannotated protein</fullName>
    </submittedName>
</protein>
<feature type="transmembrane region" description="Helical" evidence="8">
    <location>
        <begin position="141"/>
        <end position="162"/>
    </location>
</feature>
<evidence type="ECO:0000259" key="9">
    <source>
        <dbReference type="PROSITE" id="PS50263"/>
    </source>
</evidence>
<feature type="domain" description="CN hydrolase" evidence="9">
    <location>
        <begin position="199"/>
        <end position="438"/>
    </location>
</feature>
<name>A0A6J6DT55_9ZZZZ</name>
<dbReference type="EMBL" id="CAEZTJ010000050">
    <property type="protein sequence ID" value="CAB4566404.1"/>
    <property type="molecule type" value="Genomic_DNA"/>
</dbReference>
<evidence type="ECO:0000256" key="4">
    <source>
        <dbReference type="ARBA" id="ARBA00022692"/>
    </source>
</evidence>
<keyword evidence="6 8" id="KW-0472">Membrane</keyword>
<keyword evidence="4 8" id="KW-0812">Transmembrane</keyword>
<dbReference type="InterPro" id="IPR004563">
    <property type="entry name" value="Apolipo_AcylTrfase"/>
</dbReference>
<gene>
    <name evidence="10" type="ORF">UFOPK1650_00475</name>
</gene>
<dbReference type="InterPro" id="IPR036526">
    <property type="entry name" value="C-N_Hydrolase_sf"/>
</dbReference>
<evidence type="ECO:0000256" key="1">
    <source>
        <dbReference type="ARBA" id="ARBA00004651"/>
    </source>
</evidence>
<dbReference type="InterPro" id="IPR045378">
    <property type="entry name" value="LNT_N"/>
</dbReference>
<dbReference type="Pfam" id="PF20154">
    <property type="entry name" value="LNT_N"/>
    <property type="match status" value="1"/>
</dbReference>
<keyword evidence="2" id="KW-1003">Cell membrane</keyword>
<evidence type="ECO:0000256" key="3">
    <source>
        <dbReference type="ARBA" id="ARBA00022679"/>
    </source>
</evidence>
<dbReference type="GO" id="GO:0042158">
    <property type="term" value="P:lipoprotein biosynthetic process"/>
    <property type="evidence" value="ECO:0007669"/>
    <property type="project" value="InterPro"/>
</dbReference>
<keyword evidence="5 8" id="KW-1133">Transmembrane helix</keyword>
<dbReference type="GO" id="GO:0005886">
    <property type="term" value="C:plasma membrane"/>
    <property type="evidence" value="ECO:0007669"/>
    <property type="project" value="UniProtKB-SubCell"/>
</dbReference>
<feature type="transmembrane region" description="Helical" evidence="8">
    <location>
        <begin position="450"/>
        <end position="467"/>
    </location>
</feature>
<dbReference type="Gene3D" id="3.60.110.10">
    <property type="entry name" value="Carbon-nitrogen hydrolase"/>
    <property type="match status" value="1"/>
</dbReference>
<dbReference type="Pfam" id="PF00795">
    <property type="entry name" value="CN_hydrolase"/>
    <property type="match status" value="1"/>
</dbReference>
<feature type="transmembrane region" description="Helical" evidence="8">
    <location>
        <begin position="74"/>
        <end position="93"/>
    </location>
</feature>
<dbReference type="CDD" id="cd07571">
    <property type="entry name" value="ALP_N-acyl_transferase"/>
    <property type="match status" value="1"/>
</dbReference>
<feature type="transmembrane region" description="Helical" evidence="8">
    <location>
        <begin position="51"/>
        <end position="68"/>
    </location>
</feature>
<keyword evidence="7" id="KW-0012">Acyltransferase</keyword>
<dbReference type="PROSITE" id="PS50263">
    <property type="entry name" value="CN_HYDROLASE"/>
    <property type="match status" value="1"/>
</dbReference>
<sequence length="471" mass="51719">MTLFLRSLGAFLAGTVAIGGFHPFELWFLPLLSLVMIIVMARDLGLKYRIYLCYLYGLGFLLPLLHWSSTYVGALPWLILATGFALFYCLLAVGTLRSRASLVFFPFAFALAEGLRAIAPFGGFGWGRFGFSQLDGPLQEWLRIGGVALTGLVVALSAALLARLRRETLLVFPLVLVGMLGVVPASATTVAEPYRIGLIQGGVSQLGFDFNATPRDVFRRHFEETDRLLGRTSVDLVLWPENASDIDPLQDAEIRGQLARLTREKQVPIVIGAVTQGEAGPENVSLFFDGDGLLQSTYQKRDLVPFGEYVPLRRLATSISSLAESVKDFVPGSEITVHEIEGVSFAPLICYEILDDRVSWDNLEGSNIGVVQTNNATFGRSWQSGQQFQMTRVRAFESQMPFVVAATTGDTALISKDGLVQSRIEKFEQGSLVVEVSPSRPTPPKVAPEWILTLAALVMIGALLRRLSMRR</sequence>
<evidence type="ECO:0000256" key="2">
    <source>
        <dbReference type="ARBA" id="ARBA00022475"/>
    </source>
</evidence>
<dbReference type="SUPFAM" id="SSF56317">
    <property type="entry name" value="Carbon-nitrogen hydrolase"/>
    <property type="match status" value="1"/>
</dbReference>
<dbReference type="HAMAP" id="MF_01148">
    <property type="entry name" value="Lnt"/>
    <property type="match status" value="1"/>
</dbReference>
<keyword evidence="3" id="KW-0808">Transferase</keyword>
<dbReference type="PANTHER" id="PTHR38686:SF1">
    <property type="entry name" value="APOLIPOPROTEIN N-ACYLTRANSFERASE"/>
    <property type="match status" value="1"/>
</dbReference>
<dbReference type="PANTHER" id="PTHR38686">
    <property type="entry name" value="APOLIPOPROTEIN N-ACYLTRANSFERASE"/>
    <property type="match status" value="1"/>
</dbReference>
<organism evidence="10">
    <name type="scientific">freshwater metagenome</name>
    <dbReference type="NCBI Taxonomy" id="449393"/>
    <lineage>
        <taxon>unclassified sequences</taxon>
        <taxon>metagenomes</taxon>
        <taxon>ecological metagenomes</taxon>
    </lineage>
</organism>
<evidence type="ECO:0000256" key="8">
    <source>
        <dbReference type="SAM" id="Phobius"/>
    </source>
</evidence>
<evidence type="ECO:0000313" key="10">
    <source>
        <dbReference type="EMBL" id="CAB4566404.1"/>
    </source>
</evidence>
<evidence type="ECO:0000256" key="7">
    <source>
        <dbReference type="ARBA" id="ARBA00023315"/>
    </source>
</evidence>
<feature type="transmembrane region" description="Helical" evidence="8">
    <location>
        <begin position="100"/>
        <end position="121"/>
    </location>
</feature>
<dbReference type="NCBIfam" id="TIGR00546">
    <property type="entry name" value="lnt"/>
    <property type="match status" value="1"/>
</dbReference>
<dbReference type="GO" id="GO:0016410">
    <property type="term" value="F:N-acyltransferase activity"/>
    <property type="evidence" value="ECO:0007669"/>
    <property type="project" value="InterPro"/>
</dbReference>
<accession>A0A6J6DT55</accession>
<dbReference type="AlphaFoldDB" id="A0A6J6DT55"/>
<evidence type="ECO:0000256" key="5">
    <source>
        <dbReference type="ARBA" id="ARBA00022989"/>
    </source>
</evidence>
<proteinExistence type="inferred from homology"/>